<organism evidence="4 5">
    <name type="scientific">Cryptococcus neoformans Tu259-1</name>
    <dbReference type="NCBI Taxonomy" id="1230072"/>
    <lineage>
        <taxon>Eukaryota</taxon>
        <taxon>Fungi</taxon>
        <taxon>Dikarya</taxon>
        <taxon>Basidiomycota</taxon>
        <taxon>Agaricomycotina</taxon>
        <taxon>Tremellomycetes</taxon>
        <taxon>Tremellales</taxon>
        <taxon>Cryptococcaceae</taxon>
        <taxon>Cryptococcus</taxon>
        <taxon>Cryptococcus neoformans species complex</taxon>
    </lineage>
</organism>
<dbReference type="Pfam" id="PF05057">
    <property type="entry name" value="DUF676"/>
    <property type="match status" value="1"/>
</dbReference>
<dbReference type="PANTHER" id="PTHR47842">
    <property type="entry name" value="EXPRESSED PROTEIN"/>
    <property type="match status" value="1"/>
</dbReference>
<dbReference type="InterPro" id="IPR029058">
    <property type="entry name" value="AB_hydrolase_fold"/>
</dbReference>
<sequence>MAKEPKDLLLLVWVHGFKGNDVTFETFPGRICHLLRSTHPSLRVESRVFPMYQTRGELLAATLAFVDWLTELVVNLENDHGQGGGAGKAKVVLMGHSMGGLLCADTVRDIAANTREGDPMWPRVVGIIAFDTPYLGLHPHIFKHHLTQAASYFDQARSIASTIGIVSPIAFGLGFGKSGKKTESTTSEADSSKSQPSASTKGKKKETVTTVSDMSTSAEQQTATSKPFWSSLSSVPSPSSKTLYGLGAAALGAAALGTAYYRREDFITGWRWGYDHMTFVKNLWDEDGLRKRLEAIDVLIREQNVLYRNYYTYLPAEPPVHLLSRTFAILPPTSHPLYPLWRHAANTLAKDEVSAHMGMFNPKTNDGFYDLGLAVVKEIGERIESEGVGRKEGVEERMNEDGEGVWRIEKDKDGKEIWVEA</sequence>
<reference evidence="4 5" key="1">
    <citation type="submission" date="2017-06" db="EMBL/GenBank/DDBJ databases">
        <title>Global population genomics of the pathogenic fungus Cryptococcus neoformans var. grubii.</title>
        <authorList>
            <person name="Cuomo C."/>
            <person name="Litvintseva A."/>
            <person name="Chen Y."/>
            <person name="Young S."/>
            <person name="Zeng Q."/>
            <person name="Chapman S."/>
            <person name="Gujja S."/>
            <person name="Saif S."/>
            <person name="Birren B."/>
        </authorList>
    </citation>
    <scope>NUCLEOTIDE SEQUENCE [LARGE SCALE GENOMIC DNA]</scope>
    <source>
        <strain evidence="4 5">Tu259-1</strain>
    </source>
</reference>
<dbReference type="Gene3D" id="3.40.50.1820">
    <property type="entry name" value="alpha/beta hydrolase"/>
    <property type="match status" value="1"/>
</dbReference>
<dbReference type="AlphaFoldDB" id="A0A854QQ65"/>
<dbReference type="PANTHER" id="PTHR47842:SF1">
    <property type="entry name" value="DUF676 DOMAIN-CONTAINING PROTEIN"/>
    <property type="match status" value="1"/>
</dbReference>
<comment type="caution">
    <text evidence="4">The sequence shown here is derived from an EMBL/GenBank/DDBJ whole genome shotgun (WGS) entry which is preliminary data.</text>
</comment>
<feature type="domain" description="DUF676" evidence="3">
    <location>
        <begin position="9"/>
        <end position="138"/>
    </location>
</feature>
<accession>A0A854QQ65</accession>
<dbReference type="Proteomes" id="UP000199727">
    <property type="component" value="Unassembled WGS sequence"/>
</dbReference>
<protein>
    <recommendedName>
        <fullName evidence="3">DUF676 domain-containing protein</fullName>
    </recommendedName>
</protein>
<dbReference type="InterPro" id="IPR007751">
    <property type="entry name" value="DUF676_lipase-like"/>
</dbReference>
<dbReference type="EMBL" id="AMKT01000003">
    <property type="protein sequence ID" value="OXG31202.1"/>
    <property type="molecule type" value="Genomic_DNA"/>
</dbReference>
<evidence type="ECO:0000259" key="3">
    <source>
        <dbReference type="Pfam" id="PF05057"/>
    </source>
</evidence>
<evidence type="ECO:0000256" key="2">
    <source>
        <dbReference type="SAM" id="MobiDB-lite"/>
    </source>
</evidence>
<dbReference type="OrthoDB" id="442243at2759"/>
<gene>
    <name evidence="4" type="ORF">C361_00088</name>
</gene>
<feature type="region of interest" description="Disordered" evidence="2">
    <location>
        <begin position="181"/>
        <end position="219"/>
    </location>
</feature>
<comment type="similarity">
    <text evidence="1">Belongs to the putative lipase ROG1 family.</text>
</comment>
<name>A0A854QQ65_CRYNE</name>
<feature type="compositionally biased region" description="Polar residues" evidence="2">
    <location>
        <begin position="184"/>
        <end position="199"/>
    </location>
</feature>
<evidence type="ECO:0000313" key="5">
    <source>
        <dbReference type="Proteomes" id="UP000199727"/>
    </source>
</evidence>
<evidence type="ECO:0000256" key="1">
    <source>
        <dbReference type="ARBA" id="ARBA00007920"/>
    </source>
</evidence>
<evidence type="ECO:0000313" key="4">
    <source>
        <dbReference type="EMBL" id="OXG31202.1"/>
    </source>
</evidence>
<dbReference type="SUPFAM" id="SSF53474">
    <property type="entry name" value="alpha/beta-Hydrolases"/>
    <property type="match status" value="1"/>
</dbReference>
<proteinExistence type="inferred from homology"/>